<gene>
    <name evidence="1" type="ORF">ADIAG_00496</name>
</gene>
<evidence type="ECO:0000313" key="1">
    <source>
        <dbReference type="EMBL" id="EMR00489.1"/>
    </source>
</evidence>
<dbReference type="AlphaFoldDB" id="M7NPN5"/>
<dbReference type="PATRIC" id="fig|1276920.7.peg.499"/>
<dbReference type="Proteomes" id="UP000012015">
    <property type="component" value="Unassembled WGS sequence"/>
</dbReference>
<proteinExistence type="predicted"/>
<reference evidence="1 2" key="1">
    <citation type="journal article" date="2013" name="Genome Announc.">
        <title>Draft Genome Sequence of Arthrobacter gangotriensis Strain Lz1yT, Isolated from a Penguin Rookery Soil Sample Collected in Antarctica, near the Indian Station Dakshin Gangotri.</title>
        <authorList>
            <person name="Shivaji S."/>
            <person name="Ara S."/>
            <person name="Bandi S."/>
            <person name="Singh A."/>
            <person name="Kumar Pinnaka A."/>
        </authorList>
    </citation>
    <scope>NUCLEOTIDE SEQUENCE [LARGE SCALE GENOMIC DNA]</scope>
    <source>
        <strain evidence="1 2">Lz1y</strain>
    </source>
</reference>
<organism evidence="1 2">
    <name type="scientific">Paeniglutamicibacter gangotriensis Lz1y</name>
    <dbReference type="NCBI Taxonomy" id="1276920"/>
    <lineage>
        <taxon>Bacteria</taxon>
        <taxon>Bacillati</taxon>
        <taxon>Actinomycetota</taxon>
        <taxon>Actinomycetes</taxon>
        <taxon>Micrococcales</taxon>
        <taxon>Micrococcaceae</taxon>
        <taxon>Paeniglutamicibacter</taxon>
    </lineage>
</organism>
<protein>
    <submittedName>
        <fullName evidence="1">Uncharacterized protein</fullName>
    </submittedName>
</protein>
<name>M7NPN5_9MICC</name>
<dbReference type="EMBL" id="AOCK01000001">
    <property type="protein sequence ID" value="EMR00489.1"/>
    <property type="molecule type" value="Genomic_DNA"/>
</dbReference>
<dbReference type="Gene3D" id="1.10.10.60">
    <property type="entry name" value="Homeodomain-like"/>
    <property type="match status" value="1"/>
</dbReference>
<evidence type="ECO:0000313" key="2">
    <source>
        <dbReference type="Proteomes" id="UP000012015"/>
    </source>
</evidence>
<sequence length="132" mass="14681">MDPELKAQKLVDDLDELSAAKQARDRGLNQRSIAELLGTHQAKVHRLLKAIERRSGDLPPGPEEILLRAYVEGRDRAAVLEEHKSFHYTDGQDAPYPSEGRIPGAWDQVVASFAKDLLQKAEFDEISTAVGH</sequence>
<dbReference type="RefSeq" id="WP_007269703.1">
    <property type="nucleotide sequence ID" value="NZ_AOCK01000001.1"/>
</dbReference>
<keyword evidence="2" id="KW-1185">Reference proteome</keyword>
<dbReference type="eggNOG" id="COG1669">
    <property type="taxonomic scope" value="Bacteria"/>
</dbReference>
<accession>M7NPN5</accession>
<comment type="caution">
    <text evidence="1">The sequence shown here is derived from an EMBL/GenBank/DDBJ whole genome shotgun (WGS) entry which is preliminary data.</text>
</comment>